<gene>
    <name evidence="8" type="ORF">EHQ52_18900</name>
</gene>
<feature type="transmembrane region" description="Helical" evidence="7">
    <location>
        <begin position="604"/>
        <end position="621"/>
    </location>
</feature>
<keyword evidence="5 7" id="KW-0472">Membrane</keyword>
<evidence type="ECO:0000313" key="8">
    <source>
        <dbReference type="EMBL" id="TGL28338.1"/>
    </source>
</evidence>
<feature type="transmembrane region" description="Helical" evidence="7">
    <location>
        <begin position="286"/>
        <end position="309"/>
    </location>
</feature>
<comment type="subcellular location">
    <subcellularLocation>
        <location evidence="1">Membrane</location>
        <topology evidence="1">Multi-pass membrane protein</topology>
    </subcellularLocation>
</comment>
<dbReference type="PROSITE" id="PS50283">
    <property type="entry name" value="NA_SOLUT_SYMP_3"/>
    <property type="match status" value="1"/>
</dbReference>
<evidence type="ECO:0000256" key="4">
    <source>
        <dbReference type="ARBA" id="ARBA00022989"/>
    </source>
</evidence>
<feature type="transmembrane region" description="Helical" evidence="7">
    <location>
        <begin position="429"/>
        <end position="450"/>
    </location>
</feature>
<feature type="transmembrane region" description="Helical" evidence="7">
    <location>
        <begin position="245"/>
        <end position="265"/>
    </location>
</feature>
<dbReference type="Gene3D" id="1.20.1730.10">
    <property type="entry name" value="Sodium/glucose cotransporter"/>
    <property type="match status" value="1"/>
</dbReference>
<sequence length="622" mass="69174">MVLEIHTVFNYIDAVIFLSTLGLVLGVGFYVGRKENSGEDYFLGGRSLPWWGVAGSLFGTNVSANHIVGMLGIGYSVGFAQSNYMWGAIPALLLLSYIFLPLYRRKKIFTLSQFLGNRYGESSKLLYSGILLVFIAIQLAAGLYIGSRSLLPFWKDLGWENLGYIEGVLLLGIFSTAYTWFGGLKAVVYTDVIQSVLILLAGVLLAYLTIWHPAVGGWEGLWAKEALVSASEKRMDLFLPSDHSSLPWTGALTGLFFLHIFYWGTSQFIVQRTLGAKSLREARVGILGDGFLTLIIPFFTVLTGVAAYHLWNQTNLVSEVDPDEAFSRLVSLVVPSGYGFGGLILAGLLGAIFSSVDSMLNSASTLFTVDFYTKAKQTLLGRKFLGERLEDEEVVRVGRMFLLFFSALTIFLALYTYTPNSKGNFFLEISGQSAHFTLGLLSVFLVGVFWRRSNARAAWVTILICPILSISLPYFYSVLSSGIPEIHITFGEKLNFLHRVFIVCIFGIFSQIFLSLIFSKNENENKAKPGFSVKIPTKTIYLAVVFLFGFGLLVYSRIGLGIDPKTCAWTSFAFSGLFFLGVSLHKAKRFPQKYRVRGFFRNDIWAAGLLISATLWLYFIFS</sequence>
<dbReference type="PANTHER" id="PTHR11819">
    <property type="entry name" value="SOLUTE CARRIER FAMILY 5"/>
    <property type="match status" value="1"/>
</dbReference>
<dbReference type="Pfam" id="PF00474">
    <property type="entry name" value="SSF"/>
    <property type="match status" value="1"/>
</dbReference>
<feature type="transmembrane region" description="Helical" evidence="7">
    <location>
        <begin position="329"/>
        <end position="353"/>
    </location>
</feature>
<feature type="transmembrane region" description="Helical" evidence="7">
    <location>
        <begin position="196"/>
        <end position="214"/>
    </location>
</feature>
<evidence type="ECO:0000256" key="3">
    <source>
        <dbReference type="ARBA" id="ARBA00022692"/>
    </source>
</evidence>
<evidence type="ECO:0000256" key="5">
    <source>
        <dbReference type="ARBA" id="ARBA00023136"/>
    </source>
</evidence>
<feature type="transmembrane region" description="Helical" evidence="7">
    <location>
        <begin position="457"/>
        <end position="476"/>
    </location>
</feature>
<feature type="transmembrane region" description="Helical" evidence="7">
    <location>
        <begin position="125"/>
        <end position="145"/>
    </location>
</feature>
<organism evidence="8 9">
    <name type="scientific">Leptospira koniambonensis</name>
    <dbReference type="NCBI Taxonomy" id="2484950"/>
    <lineage>
        <taxon>Bacteria</taxon>
        <taxon>Pseudomonadati</taxon>
        <taxon>Spirochaetota</taxon>
        <taxon>Spirochaetia</taxon>
        <taxon>Leptospirales</taxon>
        <taxon>Leptospiraceae</taxon>
        <taxon>Leptospira</taxon>
    </lineage>
</organism>
<dbReference type="EMBL" id="RQFY01000012">
    <property type="protein sequence ID" value="TGL28338.1"/>
    <property type="molecule type" value="Genomic_DNA"/>
</dbReference>
<dbReference type="PANTHER" id="PTHR11819:SF195">
    <property type="entry name" value="SODIUM_GLUCOSE COTRANSPORTER 4"/>
    <property type="match status" value="1"/>
</dbReference>
<accession>A0A4R9J232</accession>
<keyword evidence="9" id="KW-1185">Reference proteome</keyword>
<feature type="transmembrane region" description="Helical" evidence="7">
    <location>
        <begin position="53"/>
        <end position="78"/>
    </location>
</feature>
<name>A0A4R9J232_9LEPT</name>
<feature type="transmembrane region" description="Helical" evidence="7">
    <location>
        <begin position="84"/>
        <end position="104"/>
    </location>
</feature>
<feature type="transmembrane region" description="Helical" evidence="7">
    <location>
        <begin position="496"/>
        <end position="518"/>
    </location>
</feature>
<proteinExistence type="inferred from homology"/>
<evidence type="ECO:0000256" key="6">
    <source>
        <dbReference type="RuleBase" id="RU362091"/>
    </source>
</evidence>
<feature type="transmembrane region" description="Helical" evidence="7">
    <location>
        <begin position="568"/>
        <end position="584"/>
    </location>
</feature>
<keyword evidence="3 7" id="KW-0812">Transmembrane</keyword>
<protein>
    <submittedName>
        <fullName evidence="8">Transporter</fullName>
    </submittedName>
</protein>
<comment type="similarity">
    <text evidence="2 6">Belongs to the sodium:solute symporter (SSF) (TC 2.A.21) family.</text>
</comment>
<dbReference type="OrthoDB" id="9814523at2"/>
<feature type="transmembrane region" description="Helical" evidence="7">
    <location>
        <begin position="12"/>
        <end position="32"/>
    </location>
</feature>
<dbReference type="NCBIfam" id="TIGR00813">
    <property type="entry name" value="sss"/>
    <property type="match status" value="1"/>
</dbReference>
<dbReference type="AlphaFoldDB" id="A0A4R9J232"/>
<evidence type="ECO:0000256" key="7">
    <source>
        <dbReference type="SAM" id="Phobius"/>
    </source>
</evidence>
<feature type="transmembrane region" description="Helical" evidence="7">
    <location>
        <begin position="165"/>
        <end position="184"/>
    </location>
</feature>
<evidence type="ECO:0000313" key="9">
    <source>
        <dbReference type="Proteomes" id="UP000297871"/>
    </source>
</evidence>
<dbReference type="Proteomes" id="UP000297871">
    <property type="component" value="Unassembled WGS sequence"/>
</dbReference>
<dbReference type="InterPro" id="IPR001734">
    <property type="entry name" value="Na/solute_symporter"/>
</dbReference>
<feature type="transmembrane region" description="Helical" evidence="7">
    <location>
        <begin position="539"/>
        <end position="556"/>
    </location>
</feature>
<reference evidence="8" key="1">
    <citation type="journal article" date="2019" name="PLoS Negl. Trop. Dis.">
        <title>Revisiting the worldwide diversity of Leptospira species in the environment.</title>
        <authorList>
            <person name="Vincent A.T."/>
            <person name="Schiettekatte O."/>
            <person name="Bourhy P."/>
            <person name="Veyrier F.J."/>
            <person name="Picardeau M."/>
        </authorList>
    </citation>
    <scope>NUCLEOTIDE SEQUENCE [LARGE SCALE GENOMIC DNA]</scope>
    <source>
        <strain evidence="8">201800265</strain>
    </source>
</reference>
<feature type="transmembrane region" description="Helical" evidence="7">
    <location>
        <begin position="397"/>
        <end position="417"/>
    </location>
</feature>
<dbReference type="GO" id="GO:0005412">
    <property type="term" value="F:D-glucose:sodium symporter activity"/>
    <property type="evidence" value="ECO:0007669"/>
    <property type="project" value="TreeGrafter"/>
</dbReference>
<comment type="caution">
    <text evidence="8">The sequence shown here is derived from an EMBL/GenBank/DDBJ whole genome shotgun (WGS) entry which is preliminary data.</text>
</comment>
<keyword evidence="4 7" id="KW-1133">Transmembrane helix</keyword>
<evidence type="ECO:0000256" key="1">
    <source>
        <dbReference type="ARBA" id="ARBA00004141"/>
    </source>
</evidence>
<dbReference type="InterPro" id="IPR038377">
    <property type="entry name" value="Na/Glc_symporter_sf"/>
</dbReference>
<dbReference type="GO" id="GO:0005886">
    <property type="term" value="C:plasma membrane"/>
    <property type="evidence" value="ECO:0007669"/>
    <property type="project" value="TreeGrafter"/>
</dbReference>
<evidence type="ECO:0000256" key="2">
    <source>
        <dbReference type="ARBA" id="ARBA00006434"/>
    </source>
</evidence>